<gene>
    <name evidence="3" type="ORF">WG900_13475</name>
</gene>
<dbReference type="InterPro" id="IPR006311">
    <property type="entry name" value="TAT_signal"/>
</dbReference>
<feature type="domain" description="Aldehyde oxidase/xanthine dehydrogenase a/b hammerhead" evidence="2">
    <location>
        <begin position="203"/>
        <end position="290"/>
    </location>
</feature>
<sequence length="726" mass="76824">MNAHVLHRRAFLKVSALAGGGMAFAVGVPGALAADKAAAAALSVWVSIAADNKIVITSKNPEIGQGIKTSLPMMVAEELDCDWSQVSVVQSDYNPKLYGRQFAGGSQSTPQNWLLMRQSGAAARAMLLAAAASKAALPVSELTTDKGWVLHKASGRKWSYGELAALAATMPAPDLAKVPLKDAKAFRIIGKPTVGVDSARVLRGEPLFGIDVRLPGMLHAIYETGPAHGGKLVKANLAAAKAAPGVVAVLQIAGTAVADGLVDGVAIVSTNHWYAEQARELLAVEWDTSASKGHSWSAYAAEAARLHETGVPADLRRDGDALAAIKAGTRQITQRYSYQYLSHAPLEPQNCTALFQDGKLELWAPTQNPGSGADAIERNLGIPQASQTIHITRNGGGFGRRLMGDFMLQAAAIAKALPGKPIKLLWNRTEDLQRDYFRPGGWHNLRAGIDGQGKLVGLADHFVTVGQGGKAGRSAGMRDSQFPAGLIPDLLFAQNVIPSIIPTGPMRAPESNAMAFVMNGFLDEVAEMAGRDLPSLVLELCAGDRVVGDRGDPTRASGAFTTGRARGVVERVLADCNWAGRPKSGNRRLGFGFYFCHLGYFAEVADVSVENGEAKVHKVWVAADVGRQIVNPFGAESQVRGSVIDGIAEALHHQITFTDGEIEQKNFDSYALPRISATPEIAISWVLSDYPPSGLGEPALPPVLPAVTNAISAATGKRIRDLPAKL</sequence>
<name>A0ABU8SAK6_9SPHN</name>
<feature type="chain" id="PRO_5046041736" evidence="1">
    <location>
        <begin position="34"/>
        <end position="726"/>
    </location>
</feature>
<evidence type="ECO:0000313" key="3">
    <source>
        <dbReference type="EMBL" id="MEJ6010927.1"/>
    </source>
</evidence>
<feature type="signal peptide" evidence="1">
    <location>
        <begin position="1"/>
        <end position="33"/>
    </location>
</feature>
<dbReference type="PROSITE" id="PS51318">
    <property type="entry name" value="TAT"/>
    <property type="match status" value="1"/>
</dbReference>
<proteinExistence type="predicted"/>
<dbReference type="SUPFAM" id="SSF56003">
    <property type="entry name" value="Molybdenum cofactor-binding domain"/>
    <property type="match status" value="2"/>
</dbReference>
<evidence type="ECO:0000259" key="2">
    <source>
        <dbReference type="SMART" id="SM01008"/>
    </source>
</evidence>
<reference evidence="3 4" key="1">
    <citation type="submission" date="2024-03" db="EMBL/GenBank/DDBJ databases">
        <authorList>
            <person name="Jo J.-H."/>
        </authorList>
    </citation>
    <scope>NUCLEOTIDE SEQUENCE [LARGE SCALE GENOMIC DNA]</scope>
    <source>
        <strain evidence="3 4">AS3R-12</strain>
    </source>
</reference>
<dbReference type="Gene3D" id="3.30.365.10">
    <property type="entry name" value="Aldehyde oxidase/xanthine dehydrogenase, molybdopterin binding domain"/>
    <property type="match status" value="4"/>
</dbReference>
<keyword evidence="4" id="KW-1185">Reference proteome</keyword>
<keyword evidence="1" id="KW-0732">Signal</keyword>
<dbReference type="PANTHER" id="PTHR47495">
    <property type="entry name" value="ALDEHYDE DEHYDROGENASE"/>
    <property type="match status" value="1"/>
</dbReference>
<dbReference type="Pfam" id="PF20256">
    <property type="entry name" value="MoCoBD_2"/>
    <property type="match status" value="2"/>
</dbReference>
<dbReference type="InterPro" id="IPR012368">
    <property type="entry name" value="OxRdtase_Mopterin-bd_su_IorB"/>
</dbReference>
<dbReference type="PANTHER" id="PTHR47495:SF3">
    <property type="entry name" value="BLR6219 PROTEIN"/>
    <property type="match status" value="1"/>
</dbReference>
<dbReference type="RefSeq" id="WP_339967779.1">
    <property type="nucleotide sequence ID" value="NZ_JBBHJY010000007.1"/>
</dbReference>
<dbReference type="Gene3D" id="3.90.1170.50">
    <property type="entry name" value="Aldehyde oxidase/xanthine dehydrogenase, a/b hammerhead"/>
    <property type="match status" value="1"/>
</dbReference>
<dbReference type="Pfam" id="PF02738">
    <property type="entry name" value="MoCoBD_1"/>
    <property type="match status" value="1"/>
</dbReference>
<comment type="caution">
    <text evidence="3">The sequence shown here is derived from an EMBL/GenBank/DDBJ whole genome shotgun (WGS) entry which is preliminary data.</text>
</comment>
<protein>
    <submittedName>
        <fullName evidence="3">Molybdopterin cofactor-binding domain-containing protein</fullName>
    </submittedName>
</protein>
<accession>A0ABU8SAK6</accession>
<dbReference type="Proteomes" id="UP001379235">
    <property type="component" value="Unassembled WGS sequence"/>
</dbReference>
<dbReference type="InterPro" id="IPR037165">
    <property type="entry name" value="AldOxase/xan_DH_Mopterin-bd_sf"/>
</dbReference>
<dbReference type="InterPro" id="IPR000674">
    <property type="entry name" value="Ald_Oxase/Xan_DH_a/b"/>
</dbReference>
<evidence type="ECO:0000256" key="1">
    <source>
        <dbReference type="SAM" id="SignalP"/>
    </source>
</evidence>
<dbReference type="PIRSF" id="PIRSF036389">
    <property type="entry name" value="IOR_B"/>
    <property type="match status" value="1"/>
</dbReference>
<dbReference type="EMBL" id="JBBHJY010000007">
    <property type="protein sequence ID" value="MEJ6010927.1"/>
    <property type="molecule type" value="Genomic_DNA"/>
</dbReference>
<dbReference type="SMART" id="SM01008">
    <property type="entry name" value="Ald_Xan_dh_C"/>
    <property type="match status" value="1"/>
</dbReference>
<evidence type="ECO:0000313" key="4">
    <source>
        <dbReference type="Proteomes" id="UP001379235"/>
    </source>
</evidence>
<dbReference type="InterPro" id="IPR008274">
    <property type="entry name" value="AldOxase/xan_DH_MoCoBD1"/>
</dbReference>
<dbReference type="InterPro" id="IPR046867">
    <property type="entry name" value="AldOxase/xan_DH_MoCoBD2"/>
</dbReference>
<organism evidence="3 4">
    <name type="scientific">Novosphingobium aquae</name>
    <dbReference type="NCBI Taxonomy" id="3133435"/>
    <lineage>
        <taxon>Bacteria</taxon>
        <taxon>Pseudomonadati</taxon>
        <taxon>Pseudomonadota</taxon>
        <taxon>Alphaproteobacteria</taxon>
        <taxon>Sphingomonadales</taxon>
        <taxon>Sphingomonadaceae</taxon>
        <taxon>Novosphingobium</taxon>
    </lineage>
</organism>
<dbReference type="InterPro" id="IPR052516">
    <property type="entry name" value="N-heterocyclic_Hydroxylase"/>
</dbReference>